<accession>A0A1H6T6S8</accession>
<dbReference type="Gene3D" id="1.25.40.10">
    <property type="entry name" value="Tetratricopeptide repeat domain"/>
    <property type="match status" value="1"/>
</dbReference>
<organism evidence="1 2">
    <name type="scientific">Cyclobacterium xiamenense</name>
    <dbReference type="NCBI Taxonomy" id="1297121"/>
    <lineage>
        <taxon>Bacteria</taxon>
        <taxon>Pseudomonadati</taxon>
        <taxon>Bacteroidota</taxon>
        <taxon>Cytophagia</taxon>
        <taxon>Cytophagales</taxon>
        <taxon>Cyclobacteriaceae</taxon>
        <taxon>Cyclobacterium</taxon>
    </lineage>
</organism>
<sequence>MDPDVLYVKLRKQIGFCYWQANAHVEAIIHFQKVTENLAQYLHPSLYFQVVGLLIRCNWQIQEFRKALYWAEIPLKNQEATSSTFEKLTNRKEYTDVLTDFNEPFHKDYEPIIGCVIAYLGFREPPTDPIETINTIRTTNRIWNRKLSVIELEYAYSKDCDDLLFPSKTSGSTARLPGIECMQ</sequence>
<evidence type="ECO:0000313" key="1">
    <source>
        <dbReference type="EMBL" id="SEI75738.1"/>
    </source>
</evidence>
<keyword evidence="2" id="KW-1185">Reference proteome</keyword>
<dbReference type="AlphaFoldDB" id="A0A1H6T6S8"/>
<protein>
    <submittedName>
        <fullName evidence="1">Uncharacterized protein</fullName>
    </submittedName>
</protein>
<proteinExistence type="predicted"/>
<dbReference type="Proteomes" id="UP000199403">
    <property type="component" value="Unassembled WGS sequence"/>
</dbReference>
<reference evidence="2" key="1">
    <citation type="submission" date="2016-10" db="EMBL/GenBank/DDBJ databases">
        <authorList>
            <person name="Varghese N."/>
            <person name="Submissions S."/>
        </authorList>
    </citation>
    <scope>NUCLEOTIDE SEQUENCE [LARGE SCALE GENOMIC DNA]</scope>
    <source>
        <strain evidence="2">IBRC-M 10761</strain>
    </source>
</reference>
<dbReference type="EMBL" id="FNZH01000001">
    <property type="protein sequence ID" value="SEI75738.1"/>
    <property type="molecule type" value="Genomic_DNA"/>
</dbReference>
<dbReference type="InterPro" id="IPR011990">
    <property type="entry name" value="TPR-like_helical_dom_sf"/>
</dbReference>
<gene>
    <name evidence="1" type="ORF">SAMN05192553_101136</name>
</gene>
<evidence type="ECO:0000313" key="2">
    <source>
        <dbReference type="Proteomes" id="UP000199403"/>
    </source>
</evidence>
<name>A0A1H6T6S8_9BACT</name>